<dbReference type="GO" id="GO:0005096">
    <property type="term" value="F:GTPase activator activity"/>
    <property type="evidence" value="ECO:0007669"/>
    <property type="project" value="InterPro"/>
</dbReference>
<proteinExistence type="predicted"/>
<dbReference type="PANTHER" id="PTHR35140:SF1">
    <property type="entry name" value="MITOTIC CHECK POINT PROTEIN BFA1"/>
    <property type="match status" value="1"/>
</dbReference>
<dbReference type="InterPro" id="IPR034586">
    <property type="entry name" value="Bfa1/Byr4"/>
</dbReference>
<feature type="compositionally biased region" description="Polar residues" evidence="1">
    <location>
        <begin position="473"/>
        <end position="485"/>
    </location>
</feature>
<feature type="compositionally biased region" description="Low complexity" evidence="1">
    <location>
        <begin position="304"/>
        <end position="319"/>
    </location>
</feature>
<dbReference type="STRING" id="78410.A0A0P7B9N2"/>
<dbReference type="GO" id="GO:0031578">
    <property type="term" value="P:mitotic spindle orientation checkpoint signaling"/>
    <property type="evidence" value="ECO:0007669"/>
    <property type="project" value="TreeGrafter"/>
</dbReference>
<dbReference type="EMBL" id="LKCW01000173">
    <property type="protein sequence ID" value="KPM37203.1"/>
    <property type="molecule type" value="Genomic_DNA"/>
</dbReference>
<dbReference type="PANTHER" id="PTHR35140">
    <property type="entry name" value="MITOTIC CHECK POINT PROTEIN BFA1"/>
    <property type="match status" value="1"/>
</dbReference>
<feature type="region of interest" description="Disordered" evidence="1">
    <location>
        <begin position="208"/>
        <end position="379"/>
    </location>
</feature>
<feature type="compositionally biased region" description="Polar residues" evidence="1">
    <location>
        <begin position="154"/>
        <end position="169"/>
    </location>
</feature>
<dbReference type="Proteomes" id="UP000050424">
    <property type="component" value="Unassembled WGS sequence"/>
</dbReference>
<gene>
    <name evidence="2" type="ORF">AK830_g9340</name>
</gene>
<feature type="region of interest" description="Disordered" evidence="1">
    <location>
        <begin position="427"/>
        <end position="634"/>
    </location>
</feature>
<feature type="compositionally biased region" description="Basic and acidic residues" evidence="1">
    <location>
        <begin position="260"/>
        <end position="273"/>
    </location>
</feature>
<feature type="compositionally biased region" description="Low complexity" evidence="1">
    <location>
        <begin position="33"/>
        <end position="47"/>
    </location>
</feature>
<feature type="compositionally biased region" description="Polar residues" evidence="1">
    <location>
        <begin position="500"/>
        <end position="518"/>
    </location>
</feature>
<dbReference type="OrthoDB" id="19159at2759"/>
<evidence type="ECO:0000256" key="1">
    <source>
        <dbReference type="SAM" id="MobiDB-lite"/>
    </source>
</evidence>
<keyword evidence="3" id="KW-1185">Reference proteome</keyword>
<feature type="compositionally biased region" description="Polar residues" evidence="1">
    <location>
        <begin position="618"/>
        <end position="629"/>
    </location>
</feature>
<reference evidence="2 3" key="1">
    <citation type="submission" date="2015-09" db="EMBL/GenBank/DDBJ databases">
        <title>Draft genome of a European isolate of the apple canker pathogen Neonectria ditissima.</title>
        <authorList>
            <person name="Gomez-Cortecero A."/>
            <person name="Harrison R.J."/>
            <person name="Armitage A.D."/>
        </authorList>
    </citation>
    <scope>NUCLEOTIDE SEQUENCE [LARGE SCALE GENOMIC DNA]</scope>
    <source>
        <strain evidence="2 3">R09/05</strain>
    </source>
</reference>
<dbReference type="GO" id="GO:1990334">
    <property type="term" value="C:Bfa1-Bub2 complex"/>
    <property type="evidence" value="ECO:0007669"/>
    <property type="project" value="InterPro"/>
</dbReference>
<accession>A0A0P7B9N2</accession>
<feature type="compositionally biased region" description="Basic and acidic residues" evidence="1">
    <location>
        <begin position="541"/>
        <end position="551"/>
    </location>
</feature>
<evidence type="ECO:0000313" key="3">
    <source>
        <dbReference type="Proteomes" id="UP000050424"/>
    </source>
</evidence>
<dbReference type="GO" id="GO:0044732">
    <property type="term" value="C:mitotic spindle pole body"/>
    <property type="evidence" value="ECO:0007669"/>
    <property type="project" value="TreeGrafter"/>
</dbReference>
<sequence>MEPLRLKPRQPVEDDMENWDDDDFVVDGDDLSFRSPPTTTTASSRPTSSRRRDSGSSHLSLRSDLDGEEEKQVHIPGDDEKSTLDAITAAQNAGIPLPRNVPTSALMGGTIKRLGGRKIRKIIQDDWENDMELPDLSQGFKIKKHQPDFPDNLRQVSAGSSQFSPTKVSKSAFLPQDNRRESNQSSTSTISTLSAAINLDRFKDADDDDDFFGDGGDTIKVSKSRQPPKPVSFITPPTPSKDTKTTNTEDDFEMDLELPSDGKLKLSTRKDIPKTPQIHTDDLDWGEGSLGTRYGGTRRDGRSNRSSSASALSPSVSSSITAESEDETFDGLVLPTGPVNFTERLQLRRKSRSPHRIPEEPLTVSTKAPSAEADKPDFLDGLDFGDGEVFDSGKLTLHRNVKVKETRPASPARPKAAVSITFTNKPVSTRIPRLNHHERTHSTSLEPVSESGGPIPRSRRSQSRMGHSSQSSVASLPTPTTTSPQGLPPTTPRRRELALRTSTSSLRTIEPTTTSAQLLKQKRSLPAIRAMNSPAKPAVFRNERPPSRSESNRPLSGVRPKTPVERQRQANTDSPATTRKPLPFLPAGASSQSHHVASKPLRQFRRHDSDNSIDLRPNSRTISRSTMRSPSPHRYRVAADTWERLSKPKNKKNFGDGHELDAFDDLPTSRESETKFLKQPITSGPKAALRNKLYQNVLPDRALTPSTPQTPARPVSYTPHFARDTAASRIARETSLAQRVPSSGPLAPLTSQRVAQLSVRNNLNTPLPQPTVRSKKHKRSQQLKPHLISNLNSGKESRMVNGMYYNAETFRWEGNENALNLFEAAVSTPIETPAANIMREKEASTPRPALITHISATKGVQVVGGMVFDPQNMCWLKIDAPPKPKSDQSDPMDGFDALESDEDVFKDIPDLEDNAADDDGVQGRVSDVKDDWLVGEEFDVGPEFIRRQREEEDRWRKKCEKWVGRGSRDREAWRWTIRELVSQFDDLSV</sequence>
<name>A0A0P7B9N2_9HYPO</name>
<evidence type="ECO:0000313" key="2">
    <source>
        <dbReference type="EMBL" id="KPM37203.1"/>
    </source>
</evidence>
<feature type="region of interest" description="Disordered" evidence="1">
    <location>
        <begin position="1"/>
        <end position="82"/>
    </location>
</feature>
<feature type="region of interest" description="Disordered" evidence="1">
    <location>
        <begin position="144"/>
        <end position="189"/>
    </location>
</feature>
<protein>
    <recommendedName>
        <fullName evidence="4">Cytokinesis inhibitor byr4</fullName>
    </recommendedName>
</protein>
<dbReference type="AlphaFoldDB" id="A0A0P7B9N2"/>
<comment type="caution">
    <text evidence="2">The sequence shown here is derived from an EMBL/GenBank/DDBJ whole genome shotgun (WGS) entry which is preliminary data.</text>
</comment>
<evidence type="ECO:0008006" key="4">
    <source>
        <dbReference type="Google" id="ProtNLM"/>
    </source>
</evidence>
<feature type="region of interest" description="Disordered" evidence="1">
    <location>
        <begin position="760"/>
        <end position="783"/>
    </location>
</feature>
<feature type="compositionally biased region" description="Low complexity" evidence="1">
    <location>
        <begin position="463"/>
        <end position="472"/>
    </location>
</feature>
<feature type="compositionally biased region" description="Acidic residues" evidence="1">
    <location>
        <begin position="248"/>
        <end position="258"/>
    </location>
</feature>
<feature type="compositionally biased region" description="Basic and acidic residues" evidence="1">
    <location>
        <begin position="50"/>
        <end position="82"/>
    </location>
</feature>
<feature type="compositionally biased region" description="Acidic residues" evidence="1">
    <location>
        <begin position="13"/>
        <end position="30"/>
    </location>
</feature>
<organism evidence="2 3">
    <name type="scientific">Neonectria ditissima</name>
    <dbReference type="NCBI Taxonomy" id="78410"/>
    <lineage>
        <taxon>Eukaryota</taxon>
        <taxon>Fungi</taxon>
        <taxon>Dikarya</taxon>
        <taxon>Ascomycota</taxon>
        <taxon>Pezizomycotina</taxon>
        <taxon>Sordariomycetes</taxon>
        <taxon>Hypocreomycetidae</taxon>
        <taxon>Hypocreales</taxon>
        <taxon>Nectriaceae</taxon>
        <taxon>Neonectria</taxon>
    </lineage>
</organism>